<feature type="compositionally biased region" description="Polar residues" evidence="1">
    <location>
        <begin position="422"/>
        <end position="431"/>
    </location>
</feature>
<name>A0A8X7TA08_CANPA</name>
<gene>
    <name evidence="2" type="ORF">FOB60_004488</name>
</gene>
<comment type="caution">
    <text evidence="2">The sequence shown here is derived from an EMBL/GenBank/DDBJ whole genome shotgun (WGS) entry which is preliminary data.</text>
</comment>
<proteinExistence type="predicted"/>
<feature type="compositionally biased region" description="Polar residues" evidence="1">
    <location>
        <begin position="564"/>
        <end position="609"/>
    </location>
</feature>
<feature type="compositionally biased region" description="Basic and acidic residues" evidence="1">
    <location>
        <begin position="167"/>
        <end position="183"/>
    </location>
</feature>
<feature type="compositionally biased region" description="Low complexity" evidence="1">
    <location>
        <begin position="432"/>
        <end position="450"/>
    </location>
</feature>
<feature type="compositionally biased region" description="Low complexity" evidence="1">
    <location>
        <begin position="526"/>
        <end position="536"/>
    </location>
</feature>
<feature type="compositionally biased region" description="Polar residues" evidence="1">
    <location>
        <begin position="496"/>
        <end position="525"/>
    </location>
</feature>
<dbReference type="AlphaFoldDB" id="A0A8X7TA08"/>
<sequence>MKSPPKKLNLSGPHITMTQRPRHSTSSLESFTRPEFSDVIQSIPVSPNTSTQTPGNYQPHDATQQFTIDLNDLESTTSLPRLNNKSDTTVKDEQFLAESNETNGWINGYSVPYSLLRYGLASEKSTKIELENDHGDVQYIFNPICHLNEIEHSAYGRKDSSASTSHTSDEETEHHKEKREKFISSQDEKINAYSGYITIPKISYNIPSPLRLDKKQLRLMSDVPRLCYQNSFVVGDSTYVFGGLTSTKSSNFHHVGLPSDVDINKVSVHFPYKVPPFVDSKMLTTPFLHPNPHFIAYNAIRGTVTFVNTTNLKHFPGHLLSMQSTQITSKHYFFYGGFQIQNLSVKYHPEIGRWIINKKIVMNEDAYVLDSTNLKFIKIRLESNKASTTLGRIGMGICSNIYQPPSDHGEKISVGGEFSRPFENQRQSSPPAFSDASHKSSPSDQSASASVTRSNTRKATFDKNHQDSKRDEDDCDRDQHHRQSPQRETKFDESQMLRSKQPPSLQRIVTTHSIDSSLSDAVTRTSSASTSSPSSSKMDKIKSKFHRTNLKNTYSQKVREHRSNSTNNRSGASSRAVSPVLNATGTSSHLNPASAPSATSMAGSTSLDSATGGELPSNSTTITSLNPLNTTTSSIVSPPTTLTPHPSIVSPTVSNRPITPILQLQNKHGRRSSDTGSKSGHSTPPDDGRQSPKRNEREVLEFVRSYSSEQAAKSRSGRRHRGGSSGGANDEGAIVEDDDEVDGCSGNESTDDDECFETRTRSSNPLFNDSNILSNVNVFVFGGFYLDEKTDDNGIQHFKASNDLLKIDLTAKEEPLSISNFTFLPDALVSKVGSNPVTCDILLDEDESWPSPRGYFASYMIDYSRGLDEGCALDVGKHDPMTFTQVQAEMIRRSGSPDISIGGSSGSFHIGSSGAGGVGAAGAGSGGIPSGPGTGTAPSLAASSYEEPSEVQAYFNKRSFIVQGGCAEGNQFFADFYRFVFDTCRWEKFTTYAYDYFNIPLEPGADDDGSLYTKENMVASPELKEAELRCCHHTCVYYQNEERDYLFFLGGVKSDHLRFFDEIPYKSDKFDVSRLSRLPLMTNNTNTMRIAVLNIQTQTWRFMRYYYDINHAISDSYVDRIMEHPELVNARISHLAGSTTMMGKTLTLAQGLVIIAPEKKDDLIKLRQKIPTDEMLWGGIIQLTFAGL</sequence>
<feature type="compositionally biased region" description="Gly residues" evidence="1">
    <location>
        <begin position="923"/>
        <end position="934"/>
    </location>
</feature>
<feature type="region of interest" description="Disordered" evidence="1">
    <location>
        <begin position="1"/>
        <end position="33"/>
    </location>
</feature>
<accession>A0A8X7TA08</accession>
<feature type="region of interest" description="Disordered" evidence="1">
    <location>
        <begin position="155"/>
        <end position="183"/>
    </location>
</feature>
<dbReference type="EMBL" id="JABWAB010000007">
    <property type="protein sequence ID" value="KAF6046952.1"/>
    <property type="molecule type" value="Genomic_DNA"/>
</dbReference>
<evidence type="ECO:0000313" key="3">
    <source>
        <dbReference type="Proteomes" id="UP000590412"/>
    </source>
</evidence>
<protein>
    <submittedName>
        <fullName evidence="2">Uncharacterized protein</fullName>
    </submittedName>
</protein>
<feature type="compositionally biased region" description="Basic and acidic residues" evidence="1">
    <location>
        <begin position="459"/>
        <end position="495"/>
    </location>
</feature>
<feature type="compositionally biased region" description="Polar residues" evidence="1">
    <location>
        <begin position="16"/>
        <end position="30"/>
    </location>
</feature>
<dbReference type="Proteomes" id="UP000590412">
    <property type="component" value="Unassembled WGS sequence"/>
</dbReference>
<feature type="region of interest" description="Disordered" evidence="1">
    <location>
        <begin position="923"/>
        <end position="942"/>
    </location>
</feature>
<reference evidence="2" key="1">
    <citation type="submission" date="2020-03" db="EMBL/GenBank/DDBJ databases">
        <title>FDA dAtabase for Regulatory Grade micrObial Sequences (FDA-ARGOS): Supporting development and validation of Infectious Disease Dx tests.</title>
        <authorList>
            <person name="Campos J."/>
            <person name="Goldberg B."/>
            <person name="Tallon L."/>
            <person name="Sadzewicz L."/>
            <person name="Vavikolanu K."/>
            <person name="Mehta A."/>
            <person name="Aluvathingal J."/>
            <person name="Nadendla S."/>
            <person name="Nandy P."/>
            <person name="Geyer C."/>
            <person name="Yan Y."/>
            <person name="Sichtig H."/>
        </authorList>
    </citation>
    <scope>NUCLEOTIDE SEQUENCE [LARGE SCALE GENOMIC DNA]</scope>
    <source>
        <strain evidence="2">FDAARGOS_652</strain>
    </source>
</reference>
<feature type="region of interest" description="Disordered" evidence="1">
    <location>
        <begin position="408"/>
        <end position="756"/>
    </location>
</feature>
<evidence type="ECO:0000256" key="1">
    <source>
        <dbReference type="SAM" id="MobiDB-lite"/>
    </source>
</evidence>
<organism evidence="2 3">
    <name type="scientific">Candida parapsilosis</name>
    <name type="common">Yeast</name>
    <dbReference type="NCBI Taxonomy" id="5480"/>
    <lineage>
        <taxon>Eukaryota</taxon>
        <taxon>Fungi</taxon>
        <taxon>Dikarya</taxon>
        <taxon>Ascomycota</taxon>
        <taxon>Saccharomycotina</taxon>
        <taxon>Pichiomycetes</taxon>
        <taxon>Debaryomycetaceae</taxon>
        <taxon>Candida/Lodderomyces clade</taxon>
        <taxon>Candida</taxon>
    </lineage>
</organism>
<feature type="compositionally biased region" description="Basic and acidic residues" evidence="1">
    <location>
        <begin position="684"/>
        <end position="701"/>
    </location>
</feature>
<feature type="compositionally biased region" description="Acidic residues" evidence="1">
    <location>
        <begin position="733"/>
        <end position="742"/>
    </location>
</feature>
<evidence type="ECO:0000313" key="2">
    <source>
        <dbReference type="EMBL" id="KAF6046952.1"/>
    </source>
</evidence>
<feature type="compositionally biased region" description="Low complexity" evidence="1">
    <location>
        <begin position="615"/>
        <end position="644"/>
    </location>
</feature>
<feature type="compositionally biased region" description="Polar residues" evidence="1">
    <location>
        <begin position="649"/>
        <end position="666"/>
    </location>
</feature>